<dbReference type="RefSeq" id="WP_109407078.1">
    <property type="nucleotide sequence ID" value="NZ_CP095785.1"/>
</dbReference>
<evidence type="ECO:0000256" key="1">
    <source>
        <dbReference type="ARBA" id="ARBA00023015"/>
    </source>
</evidence>
<dbReference type="AlphaFoldDB" id="A0AAW7CPH3"/>
<reference evidence="5" key="2">
    <citation type="submission" date="2023-06" db="EMBL/GenBank/DDBJ databases">
        <title>Acute promotion of culturable opportunistic pathogens and persistent increase of antibiotic resistance following antibiotic exposure in mouse gut microbiota.</title>
        <authorList>
            <person name="Li L."/>
            <person name="Wang B."/>
            <person name="Sun Y."/>
            <person name="Wang M."/>
            <person name="Xu H."/>
        </authorList>
    </citation>
    <scope>NUCLEOTIDE SEQUENCE</scope>
    <source>
        <strain evidence="5">EPA10_1</strain>
    </source>
</reference>
<accession>A0AAW7CPH3</accession>
<keyword evidence="1" id="KW-0805">Transcription regulation</keyword>
<dbReference type="GeneID" id="83613136"/>
<keyword evidence="8" id="KW-1185">Reference proteome</keyword>
<evidence type="ECO:0000313" key="6">
    <source>
        <dbReference type="EMBL" id="XAG30818.1"/>
    </source>
</evidence>
<dbReference type="InterPro" id="IPR008920">
    <property type="entry name" value="TF_FadR/GntR_C"/>
</dbReference>
<dbReference type="GO" id="GO:0003677">
    <property type="term" value="F:DNA binding"/>
    <property type="evidence" value="ECO:0007669"/>
    <property type="project" value="UniProtKB-KW"/>
</dbReference>
<evidence type="ECO:0000313" key="8">
    <source>
        <dbReference type="Proteomes" id="UP001438077"/>
    </source>
</evidence>
<feature type="domain" description="HTH gntR-type" evidence="4">
    <location>
        <begin position="12"/>
        <end position="80"/>
    </location>
</feature>
<dbReference type="EMBL" id="CP095785">
    <property type="protein sequence ID" value="XAG30818.1"/>
    <property type="molecule type" value="Genomic_DNA"/>
</dbReference>
<protein>
    <submittedName>
        <fullName evidence="5">Transcriptional regulator NanR</fullName>
    </submittedName>
</protein>
<evidence type="ECO:0000256" key="2">
    <source>
        <dbReference type="ARBA" id="ARBA00023125"/>
    </source>
</evidence>
<keyword evidence="3" id="KW-0804">Transcription</keyword>
<dbReference type="Proteomes" id="UP001224739">
    <property type="component" value="Unassembled WGS sequence"/>
</dbReference>
<dbReference type="InterPro" id="IPR036390">
    <property type="entry name" value="WH_DNA-bd_sf"/>
</dbReference>
<dbReference type="PANTHER" id="PTHR43537">
    <property type="entry name" value="TRANSCRIPTIONAL REGULATOR, GNTR FAMILY"/>
    <property type="match status" value="1"/>
</dbReference>
<dbReference type="SMART" id="SM00895">
    <property type="entry name" value="FCD"/>
    <property type="match status" value="1"/>
</dbReference>
<reference evidence="6 8" key="1">
    <citation type="submission" date="2022-03" db="EMBL/GenBank/DDBJ databases">
        <title>Sea Food Isolates.</title>
        <authorList>
            <person name="Li C."/>
        </authorList>
    </citation>
    <scope>NUCLEOTIDE SEQUENCE [LARGE SCALE GENOMIC DNA]</scope>
    <source>
        <strain evidence="6 8">19MO01SH08</strain>
    </source>
</reference>
<name>A0AAW7CPH3_9GAMM</name>
<dbReference type="Gene3D" id="1.20.120.530">
    <property type="entry name" value="GntR ligand-binding domain-like"/>
    <property type="match status" value="1"/>
</dbReference>
<gene>
    <name evidence="5" type="primary">nanR</name>
    <name evidence="6" type="ORF">MYW70_12825</name>
    <name evidence="5" type="ORF">QSH02_13775</name>
</gene>
<keyword evidence="2" id="KW-0238">DNA-binding</keyword>
<dbReference type="SMART" id="SM00345">
    <property type="entry name" value="HTH_GNTR"/>
    <property type="match status" value="1"/>
</dbReference>
<dbReference type="InterPro" id="IPR011711">
    <property type="entry name" value="GntR_C"/>
</dbReference>
<dbReference type="Pfam" id="PF07729">
    <property type="entry name" value="FCD"/>
    <property type="match status" value="1"/>
</dbReference>
<evidence type="ECO:0000313" key="5">
    <source>
        <dbReference type="EMBL" id="MDL5355905.1"/>
    </source>
</evidence>
<sequence>MLTTKRKPLVTKKLSEIVADELESMIRRDEIKEGEYLPSERELMDFFGVGRPSIREALSVLRHKGLIKYNKGEKASVCRPSAEMIINSLSGIVTDFLSTPEGVSDFERLRIFFETHLVRYAAKHATEKDLEKLEKILDIHHNSLRTPDAYAQYDIEFHKILADIPQNKILKTLHSALSEWLISAKPLEKNKMTYENNKKTHTQHIEIFQAIANHDAEKAELLMENHLKHRIKL</sequence>
<dbReference type="NCBIfam" id="NF003011">
    <property type="entry name" value="PRK03837.1"/>
    <property type="match status" value="1"/>
</dbReference>
<dbReference type="EMBL" id="JASVWL010000011">
    <property type="protein sequence ID" value="MDL5355905.1"/>
    <property type="molecule type" value="Genomic_DNA"/>
</dbReference>
<dbReference type="GO" id="GO:0003700">
    <property type="term" value="F:DNA-binding transcription factor activity"/>
    <property type="evidence" value="ECO:0007669"/>
    <property type="project" value="InterPro"/>
</dbReference>
<evidence type="ECO:0000256" key="3">
    <source>
        <dbReference type="ARBA" id="ARBA00023163"/>
    </source>
</evidence>
<evidence type="ECO:0000313" key="7">
    <source>
        <dbReference type="Proteomes" id="UP001224739"/>
    </source>
</evidence>
<dbReference type="Proteomes" id="UP001438077">
    <property type="component" value="Chromosome"/>
</dbReference>
<dbReference type="InterPro" id="IPR036388">
    <property type="entry name" value="WH-like_DNA-bd_sf"/>
</dbReference>
<dbReference type="Gene3D" id="1.10.10.10">
    <property type="entry name" value="Winged helix-like DNA-binding domain superfamily/Winged helix DNA-binding domain"/>
    <property type="match status" value="1"/>
</dbReference>
<dbReference type="PANTHER" id="PTHR43537:SF53">
    <property type="entry name" value="HTH-TYPE TRANSCRIPTIONAL REPRESSOR NANR"/>
    <property type="match status" value="1"/>
</dbReference>
<evidence type="ECO:0000259" key="4">
    <source>
        <dbReference type="PROSITE" id="PS50949"/>
    </source>
</evidence>
<dbReference type="SUPFAM" id="SSF46785">
    <property type="entry name" value="Winged helix' DNA-binding domain"/>
    <property type="match status" value="1"/>
</dbReference>
<proteinExistence type="predicted"/>
<dbReference type="PRINTS" id="PR00035">
    <property type="entry name" value="HTHGNTR"/>
</dbReference>
<dbReference type="PROSITE" id="PS50949">
    <property type="entry name" value="HTH_GNTR"/>
    <property type="match status" value="1"/>
</dbReference>
<dbReference type="Pfam" id="PF00392">
    <property type="entry name" value="GntR"/>
    <property type="match status" value="1"/>
</dbReference>
<organism evidence="5 7">
    <name type="scientific">Proteus faecis</name>
    <dbReference type="NCBI Taxonomy" id="2050967"/>
    <lineage>
        <taxon>Bacteria</taxon>
        <taxon>Pseudomonadati</taxon>
        <taxon>Pseudomonadota</taxon>
        <taxon>Gammaproteobacteria</taxon>
        <taxon>Enterobacterales</taxon>
        <taxon>Morganellaceae</taxon>
        <taxon>Proteus</taxon>
    </lineage>
</organism>
<dbReference type="InterPro" id="IPR000524">
    <property type="entry name" value="Tscrpt_reg_HTH_GntR"/>
</dbReference>
<dbReference type="SUPFAM" id="SSF48008">
    <property type="entry name" value="GntR ligand-binding domain-like"/>
    <property type="match status" value="1"/>
</dbReference>
<dbReference type="CDD" id="cd07377">
    <property type="entry name" value="WHTH_GntR"/>
    <property type="match status" value="1"/>
</dbReference>